<evidence type="ECO:0008006" key="3">
    <source>
        <dbReference type="Google" id="ProtNLM"/>
    </source>
</evidence>
<dbReference type="Proteomes" id="UP000319481">
    <property type="component" value="Unassembled WGS sequence"/>
</dbReference>
<dbReference type="RefSeq" id="WP_142911537.1">
    <property type="nucleotide sequence ID" value="NZ_JAPZLP010000001.1"/>
</dbReference>
<sequence length="85" mass="9564">MPEDQSPDFNVYSGMELPSFRVWLTPEDGPPIGFCVPMFTQRGHEFADACLFVLAHLYHDYSLITDGQYRRGQAIVGRIANEVAA</sequence>
<evidence type="ECO:0000313" key="2">
    <source>
        <dbReference type="Proteomes" id="UP000319481"/>
    </source>
</evidence>
<evidence type="ECO:0000313" key="1">
    <source>
        <dbReference type="EMBL" id="TRA96833.1"/>
    </source>
</evidence>
<name>A0ABY3BWD5_9HYPH</name>
<protein>
    <recommendedName>
        <fullName evidence="3">GNAT family N-acetyltransferase</fullName>
    </recommendedName>
</protein>
<comment type="caution">
    <text evidence="1">The sequence shown here is derived from an EMBL/GenBank/DDBJ whole genome shotgun (WGS) entry which is preliminary data.</text>
</comment>
<organism evidence="1 2">
    <name type="scientific">Agrobacterium salinitolerans</name>
    <dbReference type="NCBI Taxonomy" id="1183413"/>
    <lineage>
        <taxon>Bacteria</taxon>
        <taxon>Pseudomonadati</taxon>
        <taxon>Pseudomonadota</taxon>
        <taxon>Alphaproteobacteria</taxon>
        <taxon>Hyphomicrobiales</taxon>
        <taxon>Rhizobiaceae</taxon>
        <taxon>Rhizobium/Agrobacterium group</taxon>
        <taxon>Agrobacterium</taxon>
    </lineage>
</organism>
<dbReference type="EMBL" id="SGNZ01000001">
    <property type="protein sequence ID" value="TRA96833.1"/>
    <property type="molecule type" value="Genomic_DNA"/>
</dbReference>
<reference evidence="1 2" key="1">
    <citation type="journal article" date="2019" name="Appl. Microbiol. Biotechnol.">
        <title>Differential efficiency of wild type rhizogenic strains for rol gene transformation of plants.</title>
        <authorList>
            <person name="Desmet S."/>
            <person name="De Keyser E."/>
            <person name="Van Vaerenbergh J."/>
            <person name="Baeyen S."/>
            <person name="Van Huylenbroeck J."/>
            <person name="Geelen D."/>
            <person name="Dhooghe E."/>
        </authorList>
    </citation>
    <scope>NUCLEOTIDE SEQUENCE [LARGE SCALE GENOMIC DNA]</scope>
    <source>
        <strain evidence="1 2">GBBC3283</strain>
    </source>
</reference>
<proteinExistence type="predicted"/>
<keyword evidence="2" id="KW-1185">Reference proteome</keyword>
<gene>
    <name evidence="1" type="ORF">EXN23_00930</name>
</gene>
<accession>A0ABY3BWD5</accession>